<protein>
    <submittedName>
        <fullName evidence="2">Uncharacterized protein</fullName>
    </submittedName>
</protein>
<accession>A0A1F5HC82</accession>
<evidence type="ECO:0000256" key="1">
    <source>
        <dbReference type="SAM" id="MobiDB-lite"/>
    </source>
</evidence>
<evidence type="ECO:0000313" key="3">
    <source>
        <dbReference type="Proteomes" id="UP000176751"/>
    </source>
</evidence>
<comment type="caution">
    <text evidence="2">The sequence shown here is derived from an EMBL/GenBank/DDBJ whole genome shotgun (WGS) entry which is preliminary data.</text>
</comment>
<sequence>MTDRDHGCSPNEPVVLFAPVESRVHSDGTEHVIIRSYTLANDEQTAVKATEEFRQIMGLRKLTTRERRSLHVLSSEKWTSPWDPPHKPINHQSSKDPHSNNLDN</sequence>
<feature type="region of interest" description="Disordered" evidence="1">
    <location>
        <begin position="70"/>
        <end position="104"/>
    </location>
</feature>
<name>A0A1F5HC82_9BACT</name>
<evidence type="ECO:0000313" key="2">
    <source>
        <dbReference type="EMBL" id="OGE01763.1"/>
    </source>
</evidence>
<dbReference type="AlphaFoldDB" id="A0A1F5HC82"/>
<dbReference type="EMBL" id="MFCA01000025">
    <property type="protein sequence ID" value="OGE01763.1"/>
    <property type="molecule type" value="Genomic_DNA"/>
</dbReference>
<organism evidence="2 3">
    <name type="scientific">Candidatus Curtissbacteria bacterium RIFOXYA1_FULL_41_14</name>
    <dbReference type="NCBI Taxonomy" id="1797737"/>
    <lineage>
        <taxon>Bacteria</taxon>
        <taxon>Candidatus Curtissiibacteriota</taxon>
    </lineage>
</organism>
<gene>
    <name evidence="2" type="ORF">A2196_02665</name>
</gene>
<dbReference type="Proteomes" id="UP000176751">
    <property type="component" value="Unassembled WGS sequence"/>
</dbReference>
<proteinExistence type="predicted"/>
<reference evidence="2 3" key="1">
    <citation type="journal article" date="2016" name="Nat. Commun.">
        <title>Thousands of microbial genomes shed light on interconnected biogeochemical processes in an aquifer system.</title>
        <authorList>
            <person name="Anantharaman K."/>
            <person name="Brown C.T."/>
            <person name="Hug L.A."/>
            <person name="Sharon I."/>
            <person name="Castelle C.J."/>
            <person name="Probst A.J."/>
            <person name="Thomas B.C."/>
            <person name="Singh A."/>
            <person name="Wilkins M.J."/>
            <person name="Karaoz U."/>
            <person name="Brodie E.L."/>
            <person name="Williams K.H."/>
            <person name="Hubbard S.S."/>
            <person name="Banfield J.F."/>
        </authorList>
    </citation>
    <scope>NUCLEOTIDE SEQUENCE [LARGE SCALE GENOMIC DNA]</scope>
</reference>